<dbReference type="Proteomes" id="UP000029493">
    <property type="component" value="Chromosome"/>
</dbReference>
<dbReference type="InterPro" id="IPR029060">
    <property type="entry name" value="PIN-like_dom_sf"/>
</dbReference>
<protein>
    <submittedName>
        <fullName evidence="3">Toxin-antitoxin system, toxin component, PIN family protein</fullName>
    </submittedName>
</protein>
<sequence length="191" mass="21804">MRQSPFTVVYDACVLYPAPLRDLLMHLALTGVYRARWSEDIHAEWTRNLLKNRPELRPEQLAWTVKCMNDVIADSVVSDYQSLIPGLQLPDADDRHVLAAAIRCNASVIVTYNLKDFPAEVLRGFEIEALHPDVFLSDIWDLDQAAVLQAARGQRAMLKNPPYAPRQLLDTLLKQQLPELVKRLSDYELLI</sequence>
<proteinExistence type="predicted"/>
<organism evidence="3 4">
    <name type="scientific">Pseudomonas cremoricolorata</name>
    <dbReference type="NCBI Taxonomy" id="157783"/>
    <lineage>
        <taxon>Bacteria</taxon>
        <taxon>Pseudomonadati</taxon>
        <taxon>Pseudomonadota</taxon>
        <taxon>Gammaproteobacteria</taxon>
        <taxon>Pseudomonadales</taxon>
        <taxon>Pseudomonadaceae</taxon>
        <taxon>Pseudomonas</taxon>
    </lineage>
</organism>
<evidence type="ECO:0000313" key="3">
    <source>
        <dbReference type="EMBL" id="AIR90676.1"/>
    </source>
</evidence>
<dbReference type="EMBL" id="CP009455">
    <property type="protein sequence ID" value="AIR90676.1"/>
    <property type="molecule type" value="Genomic_DNA"/>
</dbReference>
<reference evidence="3 4" key="1">
    <citation type="submission" date="2014-09" db="EMBL/GenBank/DDBJ databases">
        <authorList>
            <person name="Chan K.-G."/>
        </authorList>
    </citation>
    <scope>NUCLEOTIDE SEQUENCE [LARGE SCALE GENOMIC DNA]</scope>
    <source>
        <strain evidence="3 4">ND07</strain>
    </source>
</reference>
<feature type="domain" description="VapC50 C-terminal" evidence="2">
    <location>
        <begin position="132"/>
        <end position="185"/>
    </location>
</feature>
<dbReference type="eggNOG" id="COG1569">
    <property type="taxonomic scope" value="Bacteria"/>
</dbReference>
<feature type="domain" description="PIN" evidence="1">
    <location>
        <begin position="8"/>
        <end position="114"/>
    </location>
</feature>
<dbReference type="InterPro" id="IPR002716">
    <property type="entry name" value="PIN_dom"/>
</dbReference>
<evidence type="ECO:0000313" key="4">
    <source>
        <dbReference type="Proteomes" id="UP000029493"/>
    </source>
</evidence>
<dbReference type="OrthoDB" id="211933at2"/>
<dbReference type="RefSeq" id="WP_038413298.1">
    <property type="nucleotide sequence ID" value="NZ_CP009455.1"/>
</dbReference>
<dbReference type="AlphaFoldDB" id="A0A089WQ35"/>
<dbReference type="KEGG" id="psw:LK03_15975"/>
<evidence type="ECO:0000259" key="2">
    <source>
        <dbReference type="Pfam" id="PF26343"/>
    </source>
</evidence>
<name>A0A089WQ35_9PSED</name>
<gene>
    <name evidence="3" type="ORF">LK03_15975</name>
</gene>
<keyword evidence="4" id="KW-1185">Reference proteome</keyword>
<accession>A0A089WQ35</accession>
<dbReference type="Pfam" id="PF13470">
    <property type="entry name" value="PIN_3"/>
    <property type="match status" value="1"/>
</dbReference>
<dbReference type="Pfam" id="PF26343">
    <property type="entry name" value="VapC50_C"/>
    <property type="match status" value="1"/>
</dbReference>
<dbReference type="SUPFAM" id="SSF88723">
    <property type="entry name" value="PIN domain-like"/>
    <property type="match status" value="1"/>
</dbReference>
<evidence type="ECO:0000259" key="1">
    <source>
        <dbReference type="Pfam" id="PF13470"/>
    </source>
</evidence>
<dbReference type="InterPro" id="IPR058652">
    <property type="entry name" value="VapC50_C"/>
</dbReference>